<dbReference type="Gene3D" id="3.30.460.10">
    <property type="entry name" value="Beta Polymerase, domain 2"/>
    <property type="match status" value="2"/>
</dbReference>
<dbReference type="GO" id="GO:0047388">
    <property type="term" value="F:[glutamine synthetase]-adenylyl-L-tyrosine phosphorylase activity"/>
    <property type="evidence" value="ECO:0007669"/>
    <property type="project" value="UniProtKB-EC"/>
</dbReference>
<feature type="domain" description="PII-uridylyltransferase/Glutamine-synthetase adenylyltransferase" evidence="9">
    <location>
        <begin position="332"/>
        <end position="472"/>
    </location>
</feature>
<comment type="catalytic activity">
    <reaction evidence="7">
        <text>[glutamine synthetase]-O(4)-(5'-adenylyl)-L-tyrosine + phosphate = [glutamine synthetase]-L-tyrosine + ADP</text>
        <dbReference type="Rhea" id="RHEA:43716"/>
        <dbReference type="Rhea" id="RHEA-COMP:10660"/>
        <dbReference type="Rhea" id="RHEA-COMP:10661"/>
        <dbReference type="ChEBI" id="CHEBI:43474"/>
        <dbReference type="ChEBI" id="CHEBI:46858"/>
        <dbReference type="ChEBI" id="CHEBI:83624"/>
        <dbReference type="ChEBI" id="CHEBI:456216"/>
        <dbReference type="EC" id="2.7.7.89"/>
    </reaction>
</comment>
<keyword evidence="1 7" id="KW-0808">Transferase</keyword>
<dbReference type="NCBIfam" id="NF008292">
    <property type="entry name" value="PRK11072.1"/>
    <property type="match status" value="1"/>
</dbReference>
<keyword evidence="10" id="KW-0436">Ligase</keyword>
<sequence length="992" mass="108428">MAKAAAAKEAAGEGNWFGAVPARLVPLDAGAAKAELADLISNADEVGLDGLVADLSRGGATVDFLAAALDLSPFLRDSMRRAPQILDHLRAVPAPKRIDAILKEVEALGRAPEISEARLMAELRRMKTEAHALIALCDLARVFDAETTVRRLSRLADAAIGAAVSFLLRDAHNQGKIALRDPSDPSKESGWILLAMGKLGAHELNFSSDIDLISFFDPEARAITDPYEANELFARLTRRLVRILQDRTEDGYVFRTDLRLRPDPGSTPLAIPVSAALHYYESRGQNWERAAMIKARPVAGDIEAGSAFLAELKPYVWRKYMDFAAIADVHSIKRQIHAHKGHGDIAVKGHNVKLGRGGIREIEFFVQTQQLIAGGRFQELRGRETVAMLGELANRGWISPEARDALAKQYWFLRDVEHAIQMVADEQTHLLPEDDEGLERIAHMRGYKDAASFSADFRTSLQVVESHYAALFESAPQLSTDVGNLVFTGDVDDPDTLQTLSQLGFERPSDICRVIRTWHFGRYRATQSAEARERLTELTPALLQAFGNTRRADEALMRFDAFLAGLPAGIQLFSLLQSNPALLNLLAMIMGAAPRLAAIITKRPHVFDGLLDPMLMAELPDRRYLAGRLGAFLEGVSLHEEILDRLRIFAAEQKFLIGIRLLTGAIDATRAGKAFSDLADLTIGAALEAVRAEFSIRHGRVAGEKVALLGMGKLGSHELTAGSDVDMILLYDHSDAAEESGGEKPLAPALYFTRLTQRLIAAVSAPTAEGVLYEIDLRLRPSGNKGPVATHIASFRKYQREEAETWEHMALTRARVVAGDADFAAAIEKEVASVVAAPRDFASVAREARQMRALIQKEKPPADEWDLKLVPGGLIDLEFIAQVASLIDRVDGDGRTTATAEVLRRLADDFAGPQVRGDLFEAHRLYTGLTQVMRLCLTGNLDPADIPPGLSDLLIRSADAPDIAVLRALLKDTTGNVRKHFDGLLTGKSAAR</sequence>
<organism evidence="10 11">
    <name type="scientific">Mesorhizobium australicum</name>
    <dbReference type="NCBI Taxonomy" id="536018"/>
    <lineage>
        <taxon>Bacteria</taxon>
        <taxon>Pseudomonadati</taxon>
        <taxon>Pseudomonadota</taxon>
        <taxon>Alphaproteobacteria</taxon>
        <taxon>Hyphomicrobiales</taxon>
        <taxon>Phyllobacteriaceae</taxon>
        <taxon>Mesorhizobium</taxon>
    </lineage>
</organism>
<comment type="similarity">
    <text evidence="7">Belongs to the GlnE family.</text>
</comment>
<evidence type="ECO:0000259" key="9">
    <source>
        <dbReference type="Pfam" id="PF08335"/>
    </source>
</evidence>
<evidence type="ECO:0000313" key="11">
    <source>
        <dbReference type="Proteomes" id="UP000193083"/>
    </source>
</evidence>
<dbReference type="EC" id="2.7.7.89" evidence="7"/>
<evidence type="ECO:0000256" key="1">
    <source>
        <dbReference type="ARBA" id="ARBA00022679"/>
    </source>
</evidence>
<feature type="domain" description="Glutamate-ammonia ligase adenylyltransferase repeated" evidence="8">
    <location>
        <begin position="585"/>
        <end position="829"/>
    </location>
</feature>
<feature type="region of interest" description="Adenylyl transferase" evidence="7">
    <location>
        <begin position="479"/>
        <end position="992"/>
    </location>
</feature>
<feature type="domain" description="Glutamate-ammonia ligase adenylyltransferase repeated" evidence="8">
    <location>
        <begin position="65"/>
        <end position="310"/>
    </location>
</feature>
<dbReference type="SUPFAM" id="SSF81593">
    <property type="entry name" value="Nucleotidyltransferase substrate binding subunit/domain"/>
    <property type="match status" value="2"/>
</dbReference>
<dbReference type="GO" id="GO:0008882">
    <property type="term" value="F:[glutamate-ammonia-ligase] adenylyltransferase activity"/>
    <property type="evidence" value="ECO:0007669"/>
    <property type="project" value="UniProtKB-UniRule"/>
</dbReference>
<evidence type="ECO:0000256" key="2">
    <source>
        <dbReference type="ARBA" id="ARBA00022695"/>
    </source>
</evidence>
<dbReference type="GO" id="GO:0000820">
    <property type="term" value="P:regulation of glutamine family amino acid metabolic process"/>
    <property type="evidence" value="ECO:0007669"/>
    <property type="project" value="UniProtKB-UniRule"/>
</dbReference>
<feature type="region of interest" description="Adenylyl removase" evidence="7">
    <location>
        <begin position="1"/>
        <end position="474"/>
    </location>
</feature>
<dbReference type="GO" id="GO:0005524">
    <property type="term" value="F:ATP binding"/>
    <property type="evidence" value="ECO:0007669"/>
    <property type="project" value="UniProtKB-UniRule"/>
</dbReference>
<dbReference type="HAMAP" id="MF_00802">
    <property type="entry name" value="GlnE"/>
    <property type="match status" value="1"/>
</dbReference>
<accession>A0A1X7NXR6</accession>
<gene>
    <name evidence="7" type="primary">glnE</name>
    <name evidence="10" type="ORF">SAMN02982922_2819</name>
</gene>
<dbReference type="Pfam" id="PF03710">
    <property type="entry name" value="GlnE"/>
    <property type="match status" value="2"/>
</dbReference>
<evidence type="ECO:0000256" key="4">
    <source>
        <dbReference type="ARBA" id="ARBA00022840"/>
    </source>
</evidence>
<reference evidence="10 11" key="1">
    <citation type="submission" date="2017-04" db="EMBL/GenBank/DDBJ databases">
        <authorList>
            <person name="Afonso C.L."/>
            <person name="Miller P.J."/>
            <person name="Scott M.A."/>
            <person name="Spackman E."/>
            <person name="Goraichik I."/>
            <person name="Dimitrov K.M."/>
            <person name="Suarez D.L."/>
            <person name="Swayne D.E."/>
        </authorList>
    </citation>
    <scope>NUCLEOTIDE SEQUENCE [LARGE SCALE GENOMIC DNA]</scope>
    <source>
        <strain evidence="10 11">B5P</strain>
    </source>
</reference>
<dbReference type="CDD" id="cd05401">
    <property type="entry name" value="NT_GlnE_GlnD_like"/>
    <property type="match status" value="2"/>
</dbReference>
<proteinExistence type="inferred from homology"/>
<dbReference type="InterPro" id="IPR043519">
    <property type="entry name" value="NT_sf"/>
</dbReference>
<comment type="function">
    <text evidence="7">Involved in the regulation of glutamine synthetase GlnA, a key enzyme in the process to assimilate ammonia. When cellular nitrogen levels are high, the C-terminal adenylyl transferase (AT) inactivates GlnA by covalent transfer of an adenylyl group from ATP to specific tyrosine residue of GlnA, thus reducing its activity. Conversely, when nitrogen levels are low, the N-terminal adenylyl removase (AR) activates GlnA by removing the adenylyl group by phosphorolysis, increasing its activity. The regulatory region of GlnE binds the signal transduction protein PII (GlnB) which indicates the nitrogen status of the cell.</text>
</comment>
<comment type="cofactor">
    <cofactor evidence="7">
        <name>Mg(2+)</name>
        <dbReference type="ChEBI" id="CHEBI:18420"/>
    </cofactor>
</comment>
<dbReference type="GO" id="GO:0016874">
    <property type="term" value="F:ligase activity"/>
    <property type="evidence" value="ECO:0007669"/>
    <property type="project" value="UniProtKB-KW"/>
</dbReference>
<dbReference type="SUPFAM" id="SSF81301">
    <property type="entry name" value="Nucleotidyltransferase"/>
    <property type="match status" value="2"/>
</dbReference>
<dbReference type="InterPro" id="IPR023057">
    <property type="entry name" value="GlnE"/>
</dbReference>
<evidence type="ECO:0000256" key="7">
    <source>
        <dbReference type="HAMAP-Rule" id="MF_00802"/>
    </source>
</evidence>
<keyword evidence="2 7" id="KW-0548">Nucleotidyltransferase</keyword>
<name>A0A1X7NXR6_9HYPH</name>
<keyword evidence="11" id="KW-1185">Reference proteome</keyword>
<dbReference type="PANTHER" id="PTHR30621:SF0">
    <property type="entry name" value="BIFUNCTIONAL GLUTAMINE SYNTHETASE ADENYLYLTRANSFERASE_ADENYLYL-REMOVING ENZYME"/>
    <property type="match status" value="1"/>
</dbReference>
<evidence type="ECO:0000313" key="10">
    <source>
        <dbReference type="EMBL" id="SMH43012.1"/>
    </source>
</evidence>
<dbReference type="GO" id="GO:0000287">
    <property type="term" value="F:magnesium ion binding"/>
    <property type="evidence" value="ECO:0007669"/>
    <property type="project" value="UniProtKB-UniRule"/>
</dbReference>
<keyword evidence="6 7" id="KW-0511">Multifunctional enzyme</keyword>
<evidence type="ECO:0000259" key="8">
    <source>
        <dbReference type="Pfam" id="PF03710"/>
    </source>
</evidence>
<dbReference type="InterPro" id="IPR005190">
    <property type="entry name" value="GlnE_rpt_dom"/>
</dbReference>
<evidence type="ECO:0000256" key="6">
    <source>
        <dbReference type="ARBA" id="ARBA00023268"/>
    </source>
</evidence>
<dbReference type="EMBL" id="FXBL01000004">
    <property type="protein sequence ID" value="SMH43012.1"/>
    <property type="molecule type" value="Genomic_DNA"/>
</dbReference>
<dbReference type="InterPro" id="IPR013546">
    <property type="entry name" value="PII_UdlTrfase/GS_AdlTrfase"/>
</dbReference>
<evidence type="ECO:0000256" key="5">
    <source>
        <dbReference type="ARBA" id="ARBA00022842"/>
    </source>
</evidence>
<keyword evidence="4 7" id="KW-0067">ATP-binding</keyword>
<keyword evidence="5 7" id="KW-0460">Magnesium</keyword>
<dbReference type="Pfam" id="PF08335">
    <property type="entry name" value="GlnD_UR_UTase"/>
    <property type="match status" value="1"/>
</dbReference>
<comment type="catalytic activity">
    <reaction evidence="7">
        <text>[glutamine synthetase]-L-tyrosine + ATP = [glutamine synthetase]-O(4)-(5'-adenylyl)-L-tyrosine + diphosphate</text>
        <dbReference type="Rhea" id="RHEA:18589"/>
        <dbReference type="Rhea" id="RHEA-COMP:10660"/>
        <dbReference type="Rhea" id="RHEA-COMP:10661"/>
        <dbReference type="ChEBI" id="CHEBI:30616"/>
        <dbReference type="ChEBI" id="CHEBI:33019"/>
        <dbReference type="ChEBI" id="CHEBI:46858"/>
        <dbReference type="ChEBI" id="CHEBI:83624"/>
        <dbReference type="EC" id="2.7.7.42"/>
    </reaction>
</comment>
<dbReference type="GO" id="GO:0005829">
    <property type="term" value="C:cytosol"/>
    <property type="evidence" value="ECO:0007669"/>
    <property type="project" value="TreeGrafter"/>
</dbReference>
<dbReference type="EC" id="2.7.7.42" evidence="7"/>
<keyword evidence="3 7" id="KW-0547">Nucleotide-binding</keyword>
<dbReference type="OrthoDB" id="9759366at2"/>
<dbReference type="PANTHER" id="PTHR30621">
    <property type="entry name" value="GLUTAMINE SYNTHETASE ADENYLYLTRANSFERASE"/>
    <property type="match status" value="1"/>
</dbReference>
<dbReference type="AlphaFoldDB" id="A0A1X7NXR6"/>
<dbReference type="Gene3D" id="1.20.120.330">
    <property type="entry name" value="Nucleotidyltransferases domain 2"/>
    <property type="match status" value="2"/>
</dbReference>
<dbReference type="Gene3D" id="1.20.120.1510">
    <property type="match status" value="1"/>
</dbReference>
<dbReference type="NCBIfam" id="NF010706">
    <property type="entry name" value="PRK14108.1"/>
    <property type="match status" value="1"/>
</dbReference>
<dbReference type="Proteomes" id="UP000193083">
    <property type="component" value="Unassembled WGS sequence"/>
</dbReference>
<evidence type="ECO:0000256" key="3">
    <source>
        <dbReference type="ARBA" id="ARBA00022741"/>
    </source>
</evidence>
<protein>
    <recommendedName>
        <fullName evidence="7">Bifunctional glutamine synthetase adenylyltransferase/adenylyl-removing enzyme</fullName>
    </recommendedName>
    <alternativeName>
        <fullName evidence="7">ATP:glutamine synthetase adenylyltransferase</fullName>
    </alternativeName>
    <alternativeName>
        <fullName evidence="7">ATase</fullName>
    </alternativeName>
    <domain>
        <recommendedName>
            <fullName evidence="7">Glutamine synthetase adenylyl-L-tyrosine phosphorylase</fullName>
            <ecNumber evidence="7">2.7.7.89</ecNumber>
        </recommendedName>
        <alternativeName>
            <fullName evidence="7">Adenylyl removase</fullName>
            <shortName evidence="7">AR</shortName>
            <shortName evidence="7">AT-N</shortName>
        </alternativeName>
    </domain>
    <domain>
        <recommendedName>
            <fullName evidence="7">Glutamine synthetase adenylyl transferase</fullName>
            <ecNumber evidence="7">2.7.7.42</ecNumber>
        </recommendedName>
        <alternativeName>
            <fullName evidence="7">Adenylyl transferase</fullName>
            <shortName evidence="7">AT</shortName>
            <shortName evidence="7">AT-C</shortName>
        </alternativeName>
    </domain>
</protein>